<dbReference type="Pfam" id="PF13639">
    <property type="entry name" value="zf-RING_2"/>
    <property type="match status" value="1"/>
</dbReference>
<dbReference type="GO" id="GO:0016567">
    <property type="term" value="P:protein ubiquitination"/>
    <property type="evidence" value="ECO:0007669"/>
    <property type="project" value="TreeGrafter"/>
</dbReference>
<evidence type="ECO:0000256" key="1">
    <source>
        <dbReference type="ARBA" id="ARBA00000900"/>
    </source>
</evidence>
<name>A0A6A6MSH8_HEVBR</name>
<organism evidence="8 9">
    <name type="scientific">Hevea brasiliensis</name>
    <name type="common">Para rubber tree</name>
    <name type="synonym">Siphonia brasiliensis</name>
    <dbReference type="NCBI Taxonomy" id="3981"/>
    <lineage>
        <taxon>Eukaryota</taxon>
        <taxon>Viridiplantae</taxon>
        <taxon>Streptophyta</taxon>
        <taxon>Embryophyta</taxon>
        <taxon>Tracheophyta</taxon>
        <taxon>Spermatophyta</taxon>
        <taxon>Magnoliopsida</taxon>
        <taxon>eudicotyledons</taxon>
        <taxon>Gunneridae</taxon>
        <taxon>Pentapetalae</taxon>
        <taxon>rosids</taxon>
        <taxon>fabids</taxon>
        <taxon>Malpighiales</taxon>
        <taxon>Euphorbiaceae</taxon>
        <taxon>Crotonoideae</taxon>
        <taxon>Micrandreae</taxon>
        <taxon>Hevea</taxon>
    </lineage>
</organism>
<evidence type="ECO:0000256" key="3">
    <source>
        <dbReference type="ARBA" id="ARBA00022723"/>
    </source>
</evidence>
<dbReference type="PROSITE" id="PS50089">
    <property type="entry name" value="ZF_RING_2"/>
    <property type="match status" value="1"/>
</dbReference>
<evidence type="ECO:0000256" key="6">
    <source>
        <dbReference type="PROSITE-ProRule" id="PRU00175"/>
    </source>
</evidence>
<evidence type="ECO:0000259" key="7">
    <source>
        <dbReference type="PROSITE" id="PS50089"/>
    </source>
</evidence>
<comment type="catalytic activity">
    <reaction evidence="1">
        <text>S-ubiquitinyl-[E2 ubiquitin-conjugating enzyme]-L-cysteine + [acceptor protein]-L-lysine = [E2 ubiquitin-conjugating enzyme]-L-cysteine + N(6)-ubiquitinyl-[acceptor protein]-L-lysine.</text>
        <dbReference type="EC" id="2.3.2.27"/>
    </reaction>
</comment>
<evidence type="ECO:0000256" key="2">
    <source>
        <dbReference type="ARBA" id="ARBA00012483"/>
    </source>
</evidence>
<feature type="domain" description="RING-type" evidence="7">
    <location>
        <begin position="213"/>
        <end position="254"/>
    </location>
</feature>
<protein>
    <recommendedName>
        <fullName evidence="2">RING-type E3 ubiquitin transferase</fullName>
        <ecNumber evidence="2">2.3.2.27</ecNumber>
    </recommendedName>
</protein>
<reference evidence="8 9" key="1">
    <citation type="journal article" date="2020" name="Mol. Plant">
        <title>The Chromosome-Based Rubber Tree Genome Provides New Insights into Spurge Genome Evolution and Rubber Biosynthesis.</title>
        <authorList>
            <person name="Liu J."/>
            <person name="Shi C."/>
            <person name="Shi C.C."/>
            <person name="Li W."/>
            <person name="Zhang Q.J."/>
            <person name="Zhang Y."/>
            <person name="Li K."/>
            <person name="Lu H.F."/>
            <person name="Shi C."/>
            <person name="Zhu S.T."/>
            <person name="Xiao Z.Y."/>
            <person name="Nan H."/>
            <person name="Yue Y."/>
            <person name="Zhu X.G."/>
            <person name="Wu Y."/>
            <person name="Hong X.N."/>
            <person name="Fan G.Y."/>
            <person name="Tong Y."/>
            <person name="Zhang D."/>
            <person name="Mao C.L."/>
            <person name="Liu Y.L."/>
            <person name="Hao S.J."/>
            <person name="Liu W.Q."/>
            <person name="Lv M.Q."/>
            <person name="Zhang H.B."/>
            <person name="Liu Y."/>
            <person name="Hu-Tang G.R."/>
            <person name="Wang J.P."/>
            <person name="Wang J.H."/>
            <person name="Sun Y.H."/>
            <person name="Ni S.B."/>
            <person name="Chen W.B."/>
            <person name="Zhang X.C."/>
            <person name="Jiao Y.N."/>
            <person name="Eichler E.E."/>
            <person name="Li G.H."/>
            <person name="Liu X."/>
            <person name="Gao L.Z."/>
        </authorList>
    </citation>
    <scope>NUCLEOTIDE SEQUENCE [LARGE SCALE GENOMIC DNA]</scope>
    <source>
        <strain evidence="9">cv. GT1</strain>
        <tissue evidence="8">Leaf</tissue>
    </source>
</reference>
<comment type="caution">
    <text evidence="8">The sequence shown here is derived from an EMBL/GenBank/DDBJ whole genome shotgun (WGS) entry which is preliminary data.</text>
</comment>
<keyword evidence="4 6" id="KW-0863">Zinc-finger</keyword>
<accession>A0A6A6MSH8</accession>
<dbReference type="PANTHER" id="PTHR15710">
    <property type="entry name" value="E3 UBIQUITIN-PROTEIN LIGASE PRAJA"/>
    <property type="match status" value="1"/>
</dbReference>
<dbReference type="PANTHER" id="PTHR15710:SF243">
    <property type="entry name" value="E3 UBIQUITIN-PROTEIN LIGASE PRAJA-2 ISOFORM X1"/>
    <property type="match status" value="1"/>
</dbReference>
<evidence type="ECO:0000256" key="5">
    <source>
        <dbReference type="ARBA" id="ARBA00022833"/>
    </source>
</evidence>
<dbReference type="InterPro" id="IPR013083">
    <property type="entry name" value="Znf_RING/FYVE/PHD"/>
</dbReference>
<dbReference type="AlphaFoldDB" id="A0A6A6MSH8"/>
<evidence type="ECO:0000256" key="4">
    <source>
        <dbReference type="ARBA" id="ARBA00022771"/>
    </source>
</evidence>
<dbReference type="GO" id="GO:0008270">
    <property type="term" value="F:zinc ion binding"/>
    <property type="evidence" value="ECO:0007669"/>
    <property type="project" value="UniProtKB-KW"/>
</dbReference>
<dbReference type="Proteomes" id="UP000467840">
    <property type="component" value="Chromosome 15"/>
</dbReference>
<proteinExistence type="predicted"/>
<dbReference type="GO" id="GO:0061630">
    <property type="term" value="F:ubiquitin protein ligase activity"/>
    <property type="evidence" value="ECO:0007669"/>
    <property type="project" value="UniProtKB-EC"/>
</dbReference>
<sequence length="258" mass="29350">MFPFHSKLLQDCNVGTAGAPLHGIKRFCSPFSLLIVWLEMSTEDQEICCHVTPLDEVEAEDDSFSCHMFSIEVVATFMPPLDDSAMEEEEVELYDEECDVIQDRFLVERNKLFCPETSVSIIHQILLDMDIPVQSYMVDRILGFARQMASNKRYMGRKVLHMRVEIDVPPGFEAMDTEGDGDDDDLSSRLVPATKTAIEALEIIKIEDSTEHCMICLEELLIGSEVTRMPCSHLYHCGCILNWLEKSRACPLCRFEIA</sequence>
<dbReference type="GO" id="GO:0005737">
    <property type="term" value="C:cytoplasm"/>
    <property type="evidence" value="ECO:0007669"/>
    <property type="project" value="TreeGrafter"/>
</dbReference>
<dbReference type="EC" id="2.3.2.27" evidence="2"/>
<dbReference type="SMART" id="SM00184">
    <property type="entry name" value="RING"/>
    <property type="match status" value="1"/>
</dbReference>
<dbReference type="EMBL" id="JAAGAX010000005">
    <property type="protein sequence ID" value="KAF2315977.1"/>
    <property type="molecule type" value="Genomic_DNA"/>
</dbReference>
<evidence type="ECO:0000313" key="9">
    <source>
        <dbReference type="Proteomes" id="UP000467840"/>
    </source>
</evidence>
<keyword evidence="9" id="KW-1185">Reference proteome</keyword>
<keyword evidence="5" id="KW-0862">Zinc</keyword>
<dbReference type="SUPFAM" id="SSF57850">
    <property type="entry name" value="RING/U-box"/>
    <property type="match status" value="1"/>
</dbReference>
<gene>
    <name evidence="8" type="ORF">GH714_040772</name>
</gene>
<dbReference type="Gene3D" id="3.30.40.10">
    <property type="entry name" value="Zinc/RING finger domain, C3HC4 (zinc finger)"/>
    <property type="match status" value="1"/>
</dbReference>
<dbReference type="InterPro" id="IPR001841">
    <property type="entry name" value="Znf_RING"/>
</dbReference>
<evidence type="ECO:0000313" key="8">
    <source>
        <dbReference type="EMBL" id="KAF2315977.1"/>
    </source>
</evidence>
<keyword evidence="3" id="KW-0479">Metal-binding</keyword>